<dbReference type="CDD" id="cd18791">
    <property type="entry name" value="SF2_C_RHA"/>
    <property type="match status" value="1"/>
</dbReference>
<dbReference type="InterPro" id="IPR001650">
    <property type="entry name" value="Helicase_C-like"/>
</dbReference>
<dbReference type="Pfam" id="PF07717">
    <property type="entry name" value="OB_NTP_bind"/>
    <property type="match status" value="1"/>
</dbReference>
<evidence type="ECO:0000256" key="2">
    <source>
        <dbReference type="ARBA" id="ARBA00012552"/>
    </source>
</evidence>
<dbReference type="FunFam" id="3.40.50.300:FF:000819">
    <property type="entry name" value="ATP dependent RNA helicase, putative"/>
    <property type="match status" value="1"/>
</dbReference>
<evidence type="ECO:0000259" key="12">
    <source>
        <dbReference type="PROSITE" id="PS51192"/>
    </source>
</evidence>
<dbReference type="SUPFAM" id="SSF52540">
    <property type="entry name" value="P-loop containing nucleoside triphosphate hydrolases"/>
    <property type="match status" value="1"/>
</dbReference>
<dbReference type="InterPro" id="IPR027417">
    <property type="entry name" value="P-loop_NTPase"/>
</dbReference>
<evidence type="ECO:0000256" key="9">
    <source>
        <dbReference type="ARBA" id="ARBA00022884"/>
    </source>
</evidence>
<dbReference type="EMBL" id="QKYT01000117">
    <property type="protein sequence ID" value="RIA92801.1"/>
    <property type="molecule type" value="Genomic_DNA"/>
</dbReference>
<dbReference type="Pfam" id="PF00271">
    <property type="entry name" value="Helicase_C"/>
    <property type="match status" value="1"/>
</dbReference>
<dbReference type="SMART" id="SM00490">
    <property type="entry name" value="HELICc"/>
    <property type="match status" value="1"/>
</dbReference>
<evidence type="ECO:0000256" key="6">
    <source>
        <dbReference type="ARBA" id="ARBA00022801"/>
    </source>
</evidence>
<evidence type="ECO:0000313" key="15">
    <source>
        <dbReference type="Proteomes" id="UP000265703"/>
    </source>
</evidence>
<dbReference type="PANTHER" id="PTHR18934">
    <property type="entry name" value="ATP-DEPENDENT RNA HELICASE"/>
    <property type="match status" value="1"/>
</dbReference>
<accession>A0A397TCW0</accession>
<dbReference type="PROSITE" id="PS51192">
    <property type="entry name" value="HELICASE_ATP_BIND_1"/>
    <property type="match status" value="1"/>
</dbReference>
<dbReference type="Gene3D" id="1.20.120.1080">
    <property type="match status" value="1"/>
</dbReference>
<dbReference type="InterPro" id="IPR059023">
    <property type="entry name" value="RNA_hel_CTD"/>
</dbReference>
<evidence type="ECO:0000313" key="14">
    <source>
        <dbReference type="EMBL" id="RIA92801.1"/>
    </source>
</evidence>
<dbReference type="FunFam" id="1.20.120.1080:FF:000002">
    <property type="entry name" value="Putative ATP-dependent RNA helicase DHX36"/>
    <property type="match status" value="1"/>
</dbReference>
<organism evidence="14 15">
    <name type="scientific">Glomus cerebriforme</name>
    <dbReference type="NCBI Taxonomy" id="658196"/>
    <lineage>
        <taxon>Eukaryota</taxon>
        <taxon>Fungi</taxon>
        <taxon>Fungi incertae sedis</taxon>
        <taxon>Mucoromycota</taxon>
        <taxon>Glomeromycotina</taxon>
        <taxon>Glomeromycetes</taxon>
        <taxon>Glomerales</taxon>
        <taxon>Glomeraceae</taxon>
        <taxon>Glomus</taxon>
    </lineage>
</organism>
<keyword evidence="9" id="KW-0694">RNA-binding</keyword>
<dbReference type="SMART" id="SM00847">
    <property type="entry name" value="HA2"/>
    <property type="match status" value="1"/>
</dbReference>
<keyword evidence="10" id="KW-0809">Transit peptide</keyword>
<comment type="catalytic activity">
    <reaction evidence="11">
        <text>ATP + H2O = ADP + phosphate + H(+)</text>
        <dbReference type="Rhea" id="RHEA:13065"/>
        <dbReference type="ChEBI" id="CHEBI:15377"/>
        <dbReference type="ChEBI" id="CHEBI:15378"/>
        <dbReference type="ChEBI" id="CHEBI:30616"/>
        <dbReference type="ChEBI" id="CHEBI:43474"/>
        <dbReference type="ChEBI" id="CHEBI:456216"/>
        <dbReference type="EC" id="3.6.4.13"/>
    </reaction>
</comment>
<dbReference type="InterPro" id="IPR011709">
    <property type="entry name" value="DEAD-box_helicase_OB_fold"/>
</dbReference>
<keyword evidence="5" id="KW-0547">Nucleotide-binding</keyword>
<evidence type="ECO:0000256" key="5">
    <source>
        <dbReference type="ARBA" id="ARBA00022741"/>
    </source>
</evidence>
<dbReference type="OrthoDB" id="5600252at2759"/>
<dbReference type="PANTHER" id="PTHR18934:SF145">
    <property type="entry name" value="ATP-DEPENDENT RNA HELICASE DHX57-RELATED"/>
    <property type="match status" value="1"/>
</dbReference>
<comment type="subcellular location">
    <subcellularLocation>
        <location evidence="1">Plastid</location>
        <location evidence="1">Chloroplast</location>
    </subcellularLocation>
</comment>
<dbReference type="GO" id="GO:1990904">
    <property type="term" value="C:ribonucleoprotein complex"/>
    <property type="evidence" value="ECO:0007669"/>
    <property type="project" value="UniProtKB-ARBA"/>
</dbReference>
<name>A0A397TCW0_9GLOM</name>
<reference evidence="14 15" key="1">
    <citation type="submission" date="2018-06" db="EMBL/GenBank/DDBJ databases">
        <title>Comparative genomics reveals the genomic features of Rhizophagus irregularis, R. cerebriforme, R. diaphanum and Gigaspora rosea, and their symbiotic lifestyle signature.</title>
        <authorList>
            <person name="Morin E."/>
            <person name="San Clemente H."/>
            <person name="Chen E.C.H."/>
            <person name="De La Providencia I."/>
            <person name="Hainaut M."/>
            <person name="Kuo A."/>
            <person name="Kohler A."/>
            <person name="Murat C."/>
            <person name="Tang N."/>
            <person name="Roy S."/>
            <person name="Loubradou J."/>
            <person name="Henrissat B."/>
            <person name="Grigoriev I.V."/>
            <person name="Corradi N."/>
            <person name="Roux C."/>
            <person name="Martin F.M."/>
        </authorList>
    </citation>
    <scope>NUCLEOTIDE SEQUENCE [LARGE SCALE GENOMIC DNA]</scope>
    <source>
        <strain evidence="14 15">DAOM 227022</strain>
    </source>
</reference>
<comment type="caution">
    <text evidence="14">The sequence shown here is derived from an EMBL/GenBank/DDBJ whole genome shotgun (WGS) entry which is preliminary data.</text>
</comment>
<gene>
    <name evidence="14" type="ORF">C1645_764119</name>
</gene>
<dbReference type="GO" id="GO:0003723">
    <property type="term" value="F:RNA binding"/>
    <property type="evidence" value="ECO:0007669"/>
    <property type="project" value="UniProtKB-KW"/>
</dbReference>
<evidence type="ECO:0000256" key="8">
    <source>
        <dbReference type="ARBA" id="ARBA00022840"/>
    </source>
</evidence>
<sequence length="1048" mass="121111">MLPRSFTGRLPKDQLLEFCRKEDSKAKIRFDVDRGGNLYKYSLRIQWSNGQNNEWNMGNVACRSKIEAENYVATLALFELTDRPLYRTFPTFYRELWLELAEGKNSVEIKAKLAEEQERIRLLIDIVEEKKKENIVEEKSKVSDGEINQEQIDKEGESSIKQYNIVDKSSSEGEAMKKAFLNKQKNKTYLDMLEKRKQLPIYSHKDRFLEKLSRNQVVIVSGETGCGKSTQIPQFITEDMLMNGYGDRCNVICAQPRRISAISIAHRVSAEIGDLPRTIGTFKALVGYQIRLESRVSKGNILTFCTYGILLRRLESDELLKDVSHVIIDEVHERSLESDFLMIILKRIFERRSDLKVILMSATVEATKFSRYFDNCPIIEIPGRLFPVEVKFLEDVIEETDYMIEKEDEFARKVYKQVKDEGTVTITGRGQTSHTIRLQYEEDMDSTYTDSNISEEYIERYSKKTRLVLSRIDETCINFDLIVSLLNYICNNPEAKQKNDIPQDGAILIFLPGMAEIRRLNDQILSDNNFSDTSKFLVYPLHSAISSENQNMVFDIPPKGIRKIVLATNIAETGITIPDVTIVIDTGKVNQIRYNEKKKITNLQEMFISKANVKQRKGRAGRVREGICFHLFTRWKYDNEMHEYELPEILRLPLQELCLKIKICGLGNIEQVLNMALDVPSSQAINNAIITLQEVQALTIEEELTPLGIHLSHIPVDVHLGKMLLFGSIFKCLDPILTISAILNYKSPFLIPFGRESEADIVIKNKFKEGESDLLTMYKGYVLWRELYEKEVIKKGGGWRTVREFCEKNFLNLQTLLMIEDIKRQFLELLVNIGFVKIDESNKNYLSRYRFQKSRSLCIIPSDYNQNSNSYAIINATILAGLYPKIIYQDPSTNQYFTVMDSGNLTSSASGIMKVNPRNIFIHPSSITFKQASDLKGRKNQMNWFTYNTLIQTTKLYVRDVSKVEVVDLVLFGRDIEIKHEHKLLVIDKWIKLQCPGKTSSILKYLRYQLNKILKYKIDYPTKDLEKEQEDWLSLILEVIKCSSTKSL</sequence>
<dbReference type="Pfam" id="PF00270">
    <property type="entry name" value="DEAD"/>
    <property type="match status" value="1"/>
</dbReference>
<feature type="domain" description="Helicase ATP-binding" evidence="12">
    <location>
        <begin position="209"/>
        <end position="382"/>
    </location>
</feature>
<proteinExistence type="predicted"/>
<dbReference type="InterPro" id="IPR011545">
    <property type="entry name" value="DEAD/DEAH_box_helicase_dom"/>
</dbReference>
<dbReference type="GO" id="GO:0003724">
    <property type="term" value="F:RNA helicase activity"/>
    <property type="evidence" value="ECO:0007669"/>
    <property type="project" value="UniProtKB-EC"/>
</dbReference>
<dbReference type="STRING" id="658196.A0A397TCW0"/>
<dbReference type="CDD" id="cd17917">
    <property type="entry name" value="DEXHc_RHA-like"/>
    <property type="match status" value="1"/>
</dbReference>
<dbReference type="PROSITE" id="PS00690">
    <property type="entry name" value="DEAH_ATP_HELICASE"/>
    <property type="match status" value="1"/>
</dbReference>
<dbReference type="GO" id="GO:0016787">
    <property type="term" value="F:hydrolase activity"/>
    <property type="evidence" value="ECO:0007669"/>
    <property type="project" value="UniProtKB-KW"/>
</dbReference>
<feature type="domain" description="Helicase C-terminal" evidence="13">
    <location>
        <begin position="481"/>
        <end position="665"/>
    </location>
</feature>
<keyword evidence="4" id="KW-0934">Plastid</keyword>
<evidence type="ECO:0000256" key="4">
    <source>
        <dbReference type="ARBA" id="ARBA00022640"/>
    </source>
</evidence>
<dbReference type="AlphaFoldDB" id="A0A397TCW0"/>
<keyword evidence="15" id="KW-1185">Reference proteome</keyword>
<dbReference type="InterPro" id="IPR007502">
    <property type="entry name" value="Helicase-assoc_dom"/>
</dbReference>
<dbReference type="GO" id="GO:0005524">
    <property type="term" value="F:ATP binding"/>
    <property type="evidence" value="ECO:0007669"/>
    <property type="project" value="UniProtKB-KW"/>
</dbReference>
<protein>
    <recommendedName>
        <fullName evidence="2">RNA helicase</fullName>
        <ecNumber evidence="2">3.6.4.13</ecNumber>
    </recommendedName>
</protein>
<dbReference type="Proteomes" id="UP000265703">
    <property type="component" value="Unassembled WGS sequence"/>
</dbReference>
<dbReference type="Pfam" id="PF26026">
    <property type="entry name" value="RNA_hel_CTD"/>
    <property type="match status" value="1"/>
</dbReference>
<keyword evidence="7" id="KW-0347">Helicase</keyword>
<dbReference type="InterPro" id="IPR002464">
    <property type="entry name" value="DNA/RNA_helicase_DEAH_CS"/>
</dbReference>
<keyword evidence="8" id="KW-0067">ATP-binding</keyword>
<evidence type="ECO:0000256" key="1">
    <source>
        <dbReference type="ARBA" id="ARBA00004229"/>
    </source>
</evidence>
<evidence type="ECO:0000259" key="13">
    <source>
        <dbReference type="PROSITE" id="PS51194"/>
    </source>
</evidence>
<evidence type="ECO:0000256" key="3">
    <source>
        <dbReference type="ARBA" id="ARBA00022528"/>
    </source>
</evidence>
<dbReference type="SMART" id="SM00487">
    <property type="entry name" value="DEXDc"/>
    <property type="match status" value="1"/>
</dbReference>
<keyword evidence="3" id="KW-0150">Chloroplast</keyword>
<dbReference type="EC" id="3.6.4.13" evidence="2"/>
<keyword evidence="6 14" id="KW-0378">Hydrolase</keyword>
<evidence type="ECO:0000256" key="11">
    <source>
        <dbReference type="ARBA" id="ARBA00047984"/>
    </source>
</evidence>
<dbReference type="InterPro" id="IPR014001">
    <property type="entry name" value="Helicase_ATP-bd"/>
</dbReference>
<dbReference type="FunFam" id="3.40.50.300:FF:000500">
    <property type="entry name" value="ATP-dependent RNA helicase DHX29"/>
    <property type="match status" value="1"/>
</dbReference>
<dbReference type="Pfam" id="PF21010">
    <property type="entry name" value="HA2_C"/>
    <property type="match status" value="1"/>
</dbReference>
<dbReference type="Gene3D" id="3.40.50.300">
    <property type="entry name" value="P-loop containing nucleotide triphosphate hydrolases"/>
    <property type="match status" value="2"/>
</dbReference>
<evidence type="ECO:0000256" key="10">
    <source>
        <dbReference type="ARBA" id="ARBA00022946"/>
    </source>
</evidence>
<evidence type="ECO:0000256" key="7">
    <source>
        <dbReference type="ARBA" id="ARBA00022806"/>
    </source>
</evidence>
<dbReference type="PROSITE" id="PS51194">
    <property type="entry name" value="HELICASE_CTER"/>
    <property type="match status" value="1"/>
</dbReference>